<evidence type="ECO:0000313" key="2">
    <source>
        <dbReference type="Proteomes" id="UP000004473"/>
    </source>
</evidence>
<comment type="caution">
    <text evidence="1">The sequence shown here is derived from an EMBL/GenBank/DDBJ whole genome shotgun (WGS) entry which is preliminary data.</text>
</comment>
<dbReference type="Proteomes" id="UP000004473">
    <property type="component" value="Unassembled WGS sequence"/>
</dbReference>
<evidence type="ECO:0000313" key="1">
    <source>
        <dbReference type="EMBL" id="EIG28740.1"/>
    </source>
</evidence>
<organism evidence="1 2">
    <name type="scientific">Neisseria sicca VK64</name>
    <dbReference type="NCBI Taxonomy" id="1095748"/>
    <lineage>
        <taxon>Bacteria</taxon>
        <taxon>Pseudomonadati</taxon>
        <taxon>Pseudomonadota</taxon>
        <taxon>Betaproteobacteria</taxon>
        <taxon>Neisseriales</taxon>
        <taxon>Neisseriaceae</taxon>
        <taxon>Neisseria</taxon>
    </lineage>
</organism>
<sequence>MNANILLCLFCVYLTKFSTRGRLKNRFADDPVIFYECNNGF</sequence>
<name>I2NSC9_NEISI</name>
<gene>
    <name evidence="1" type="ORF">HMPREF1051_3092</name>
</gene>
<reference evidence="1 2" key="1">
    <citation type="submission" date="2012-04" db="EMBL/GenBank/DDBJ databases">
        <authorList>
            <person name="Harkins D.M."/>
            <person name="Madupu R."/>
            <person name="Durkin A.S."/>
            <person name="Torralba M."/>
            <person name="Methe B."/>
            <person name="Sutton G.G."/>
            <person name="Nelson K.E."/>
        </authorList>
    </citation>
    <scope>NUCLEOTIDE SEQUENCE [LARGE SCALE GENOMIC DNA]</scope>
    <source>
        <strain evidence="1 2">VK64</strain>
    </source>
</reference>
<dbReference type="AlphaFoldDB" id="I2NSC9"/>
<dbReference type="EMBL" id="AJMT01000098">
    <property type="protein sequence ID" value="EIG28740.1"/>
    <property type="molecule type" value="Genomic_DNA"/>
</dbReference>
<proteinExistence type="predicted"/>
<accession>I2NSC9</accession>
<protein>
    <submittedName>
        <fullName evidence="1">Uncharacterized protein</fullName>
    </submittedName>
</protein>